<keyword evidence="4" id="KW-1185">Reference proteome</keyword>
<keyword evidence="3" id="KW-0560">Oxidoreductase</keyword>
<dbReference type="RefSeq" id="WP_320943915.1">
    <property type="nucleotide sequence ID" value="NZ_BAABEU010000007.1"/>
</dbReference>
<keyword evidence="3" id="KW-0223">Dioxygenase</keyword>
<sequence>MSESTAVGQGAARTTPVEGSVAPPARSLGLVKTVGVIGIIAGIFMIVAGVIAYAAVSNELRAEKIIVSDDAAAFAGQPVAGPFTAYAQAEVIQKHALASSGGKTYAELSSDDPARQTMMTASFLRASLFTSVVAFGVAALVVGLGILFVLFGWGLHRTASAPVIVKPAVLAP</sequence>
<accession>A0ABZ0SPF1</accession>
<feature type="region of interest" description="Disordered" evidence="1">
    <location>
        <begin position="1"/>
        <end position="21"/>
    </location>
</feature>
<gene>
    <name evidence="3" type="ORF">SM116_07990</name>
</gene>
<proteinExistence type="predicted"/>
<evidence type="ECO:0000256" key="1">
    <source>
        <dbReference type="SAM" id="MobiDB-lite"/>
    </source>
</evidence>
<organism evidence="3 4">
    <name type="scientific">Microbacterium rhizosphaerae</name>
    <dbReference type="NCBI Taxonomy" id="1678237"/>
    <lineage>
        <taxon>Bacteria</taxon>
        <taxon>Bacillati</taxon>
        <taxon>Actinomycetota</taxon>
        <taxon>Actinomycetes</taxon>
        <taxon>Micrococcales</taxon>
        <taxon>Microbacteriaceae</taxon>
        <taxon>Microbacterium</taxon>
    </lineage>
</organism>
<dbReference type="EMBL" id="CP139368">
    <property type="protein sequence ID" value="WPR91214.1"/>
    <property type="molecule type" value="Genomic_DNA"/>
</dbReference>
<feature type="transmembrane region" description="Helical" evidence="2">
    <location>
        <begin position="128"/>
        <end position="153"/>
    </location>
</feature>
<evidence type="ECO:0000256" key="2">
    <source>
        <dbReference type="SAM" id="Phobius"/>
    </source>
</evidence>
<dbReference type="GO" id="GO:0051213">
    <property type="term" value="F:dioxygenase activity"/>
    <property type="evidence" value="ECO:0007669"/>
    <property type="project" value="UniProtKB-KW"/>
</dbReference>
<evidence type="ECO:0000313" key="3">
    <source>
        <dbReference type="EMBL" id="WPR91214.1"/>
    </source>
</evidence>
<feature type="transmembrane region" description="Helical" evidence="2">
    <location>
        <begin position="34"/>
        <end position="56"/>
    </location>
</feature>
<protein>
    <submittedName>
        <fullName evidence="3">Aromatic ring-opening dioxygenase LigA</fullName>
    </submittedName>
</protein>
<evidence type="ECO:0000313" key="4">
    <source>
        <dbReference type="Proteomes" id="UP001323798"/>
    </source>
</evidence>
<dbReference type="Proteomes" id="UP001323798">
    <property type="component" value="Chromosome"/>
</dbReference>
<name>A0ABZ0SPF1_9MICO</name>
<reference evidence="3 4" key="1">
    <citation type="submission" date="2023-11" db="EMBL/GenBank/DDBJ databases">
        <title>Genome sequence of Microbacterium rhizosphaerae KACC 19337.</title>
        <authorList>
            <person name="Choi H."/>
            <person name="Kim S."/>
            <person name="Kim Y."/>
            <person name="Kwon S.-W."/>
            <person name="Heo J."/>
        </authorList>
    </citation>
    <scope>NUCLEOTIDE SEQUENCE [LARGE SCALE GENOMIC DNA]</scope>
    <source>
        <strain evidence="3 4">KACC 19337</strain>
    </source>
</reference>
<keyword evidence="2" id="KW-1133">Transmembrane helix</keyword>
<keyword evidence="2" id="KW-0472">Membrane</keyword>
<keyword evidence="2" id="KW-0812">Transmembrane</keyword>